<protein>
    <submittedName>
        <fullName evidence="6">TetR/AcrR family transcriptional regulator</fullName>
    </submittedName>
</protein>
<name>A0A4T0UT17_9NEIS</name>
<evidence type="ECO:0000256" key="4">
    <source>
        <dbReference type="PROSITE-ProRule" id="PRU00335"/>
    </source>
</evidence>
<feature type="DNA-binding region" description="H-T-H motif" evidence="4">
    <location>
        <begin position="49"/>
        <end position="68"/>
    </location>
</feature>
<keyword evidence="1" id="KW-0805">Transcription regulation</keyword>
<dbReference type="PROSITE" id="PS50977">
    <property type="entry name" value="HTH_TETR_2"/>
    <property type="match status" value="1"/>
</dbReference>
<dbReference type="EMBL" id="STGJ01000010">
    <property type="protein sequence ID" value="TIC82054.1"/>
    <property type="molecule type" value="Genomic_DNA"/>
</dbReference>
<dbReference type="InterPro" id="IPR050109">
    <property type="entry name" value="HTH-type_TetR-like_transc_reg"/>
</dbReference>
<keyword evidence="3" id="KW-0804">Transcription</keyword>
<dbReference type="AlphaFoldDB" id="A0A4T0UT17"/>
<dbReference type="GO" id="GO:0000976">
    <property type="term" value="F:transcription cis-regulatory region binding"/>
    <property type="evidence" value="ECO:0007669"/>
    <property type="project" value="TreeGrafter"/>
</dbReference>
<dbReference type="SUPFAM" id="SSF46689">
    <property type="entry name" value="Homeodomain-like"/>
    <property type="match status" value="1"/>
</dbReference>
<dbReference type="InterPro" id="IPR001647">
    <property type="entry name" value="HTH_TetR"/>
</dbReference>
<comment type="caution">
    <text evidence="6">The sequence shown here is derived from an EMBL/GenBank/DDBJ whole genome shotgun (WGS) entry which is preliminary data.</text>
</comment>
<reference evidence="6 7" key="1">
    <citation type="submission" date="2019-04" db="EMBL/GenBank/DDBJ databases">
        <title>Crenobacter sp. nov.</title>
        <authorList>
            <person name="Shi S."/>
        </authorList>
    </citation>
    <scope>NUCLEOTIDE SEQUENCE [LARGE SCALE GENOMIC DNA]</scope>
    <source>
        <strain evidence="6 7">GY 70310</strain>
    </source>
</reference>
<evidence type="ECO:0000313" key="6">
    <source>
        <dbReference type="EMBL" id="TIC82054.1"/>
    </source>
</evidence>
<evidence type="ECO:0000313" key="7">
    <source>
        <dbReference type="Proteomes" id="UP000308891"/>
    </source>
</evidence>
<organism evidence="6 7">
    <name type="scientific">Crenobacter intestini</name>
    <dbReference type="NCBI Taxonomy" id="2563443"/>
    <lineage>
        <taxon>Bacteria</taxon>
        <taxon>Pseudomonadati</taxon>
        <taxon>Pseudomonadota</taxon>
        <taxon>Betaproteobacteria</taxon>
        <taxon>Neisseriales</taxon>
        <taxon>Neisseriaceae</taxon>
        <taxon>Crenobacter</taxon>
    </lineage>
</organism>
<keyword evidence="7" id="KW-1185">Reference proteome</keyword>
<accession>A0A4T0UT17</accession>
<dbReference type="Pfam" id="PF00440">
    <property type="entry name" value="TetR_N"/>
    <property type="match status" value="1"/>
</dbReference>
<sequence length="227" mass="25646">MPPVLSASALPGHLQMRRQPSQARSRDTVHKIEQATLALLAEQGFYALNTNAIAERAGIGIKSLYHLYPNKEAIIGQLVEEWLEAVCRMQEQVREAFPQWPLLYLKFDEALDELDLRYSGYGPLWRAVTLIPDLQGLEDMHEQRQVRFWSGCFRELGCRWPDEELAALATYFYRSGDSARQCASECGTAGRWVWTMHRNWLIRTIDTALAEPDAGKALAALGLATPG</sequence>
<evidence type="ECO:0000256" key="1">
    <source>
        <dbReference type="ARBA" id="ARBA00023015"/>
    </source>
</evidence>
<feature type="domain" description="HTH tetR-type" evidence="5">
    <location>
        <begin position="26"/>
        <end position="86"/>
    </location>
</feature>
<dbReference type="InterPro" id="IPR009057">
    <property type="entry name" value="Homeodomain-like_sf"/>
</dbReference>
<dbReference type="RefSeq" id="WP_136553531.1">
    <property type="nucleotide sequence ID" value="NZ_STGJ01000010.1"/>
</dbReference>
<evidence type="ECO:0000256" key="2">
    <source>
        <dbReference type="ARBA" id="ARBA00023125"/>
    </source>
</evidence>
<dbReference type="PANTHER" id="PTHR30055">
    <property type="entry name" value="HTH-TYPE TRANSCRIPTIONAL REGULATOR RUTR"/>
    <property type="match status" value="1"/>
</dbReference>
<dbReference type="Gene3D" id="1.10.357.10">
    <property type="entry name" value="Tetracycline Repressor, domain 2"/>
    <property type="match status" value="1"/>
</dbReference>
<dbReference type="GO" id="GO:0003700">
    <property type="term" value="F:DNA-binding transcription factor activity"/>
    <property type="evidence" value="ECO:0007669"/>
    <property type="project" value="TreeGrafter"/>
</dbReference>
<gene>
    <name evidence="6" type="ORF">E5K04_09850</name>
</gene>
<dbReference type="PRINTS" id="PR00455">
    <property type="entry name" value="HTHTETR"/>
</dbReference>
<evidence type="ECO:0000259" key="5">
    <source>
        <dbReference type="PROSITE" id="PS50977"/>
    </source>
</evidence>
<dbReference type="OrthoDB" id="9816320at2"/>
<evidence type="ECO:0000256" key="3">
    <source>
        <dbReference type="ARBA" id="ARBA00023163"/>
    </source>
</evidence>
<dbReference type="PANTHER" id="PTHR30055:SF234">
    <property type="entry name" value="HTH-TYPE TRANSCRIPTIONAL REGULATOR BETI"/>
    <property type="match status" value="1"/>
</dbReference>
<proteinExistence type="predicted"/>
<keyword evidence="2 4" id="KW-0238">DNA-binding</keyword>
<dbReference type="Proteomes" id="UP000308891">
    <property type="component" value="Unassembled WGS sequence"/>
</dbReference>